<evidence type="ECO:0000313" key="3">
    <source>
        <dbReference type="EMBL" id="PWA09496.1"/>
    </source>
</evidence>
<organism evidence="3 4">
    <name type="scientific">Pueribacillus theae</name>
    <dbReference type="NCBI Taxonomy" id="2171751"/>
    <lineage>
        <taxon>Bacteria</taxon>
        <taxon>Bacillati</taxon>
        <taxon>Bacillota</taxon>
        <taxon>Bacilli</taxon>
        <taxon>Bacillales</taxon>
        <taxon>Bacillaceae</taxon>
        <taxon>Pueribacillus</taxon>
    </lineage>
</organism>
<dbReference type="Gene3D" id="3.40.50.12780">
    <property type="entry name" value="N-terminal domain of ligase-like"/>
    <property type="match status" value="1"/>
</dbReference>
<dbReference type="OrthoDB" id="9778383at2"/>
<feature type="domain" description="AMP-dependent synthetase/ligase" evidence="1">
    <location>
        <begin position="2"/>
        <end position="402"/>
    </location>
</feature>
<dbReference type="SUPFAM" id="SSF56801">
    <property type="entry name" value="Acetyl-CoA synthetase-like"/>
    <property type="match status" value="1"/>
</dbReference>
<gene>
    <name evidence="3" type="ORF">DCC39_12845</name>
</gene>
<reference evidence="3 4" key="1">
    <citation type="submission" date="2018-04" db="EMBL/GenBank/DDBJ databases">
        <title>Camelliibacillus theae gen. nov., sp. nov., isolated from Pu'er tea.</title>
        <authorList>
            <person name="Niu L."/>
        </authorList>
    </citation>
    <scope>NUCLEOTIDE SEQUENCE [LARGE SCALE GENOMIC DNA]</scope>
    <source>
        <strain evidence="3 4">T8</strain>
    </source>
</reference>
<dbReference type="Pfam" id="PF00501">
    <property type="entry name" value="AMP-binding"/>
    <property type="match status" value="1"/>
</dbReference>
<dbReference type="InterPro" id="IPR020845">
    <property type="entry name" value="AMP-binding_CS"/>
</dbReference>
<accession>A0A2U1JWB8</accession>
<dbReference type="InterPro" id="IPR042099">
    <property type="entry name" value="ANL_N_sf"/>
</dbReference>
<dbReference type="AlphaFoldDB" id="A0A2U1JWB8"/>
<dbReference type="InterPro" id="IPR000873">
    <property type="entry name" value="AMP-dep_synth/lig_dom"/>
</dbReference>
<dbReference type="PANTHER" id="PTHR43201">
    <property type="entry name" value="ACYL-COA SYNTHETASE"/>
    <property type="match status" value="1"/>
</dbReference>
<comment type="caution">
    <text evidence="3">The sequence shown here is derived from an EMBL/GenBank/DDBJ whole genome shotgun (WGS) entry which is preliminary data.</text>
</comment>
<evidence type="ECO:0000259" key="2">
    <source>
        <dbReference type="Pfam" id="PF13193"/>
    </source>
</evidence>
<dbReference type="InterPro" id="IPR025110">
    <property type="entry name" value="AMP-bd_C"/>
</dbReference>
<name>A0A2U1JWB8_9BACI</name>
<protein>
    <submittedName>
        <fullName evidence="3">Acyl-CoA synthetase</fullName>
    </submittedName>
</protein>
<keyword evidence="4" id="KW-1185">Reference proteome</keyword>
<dbReference type="Gene3D" id="3.30.300.30">
    <property type="match status" value="1"/>
</dbReference>
<sequence>MFEKWAEEMGEKPFLYYGEENETYTYQAFNEMANSFAHNLIKLGIQKGDRISLFLRNPFVTTIAMFGIWKAGAVFCPINFNYKGKLLSYQINDTEPKVLITERQMVSMINEVKSDLPPLTVIVHDPKETNHDYIEELANVELDGQFPFFSFDSFTKGNVTNPNIEMHDYDIANIIYTSGTTGPAKGVVQSYRWIHGYTYFFRAFNKQEDVIYCDLPMYHVGGAFALVARAAFVGCTVAMWDKFSPNDFWSRIKVSGATNAILLDVMIPWLMKADPSENDRNNTLNRVHMQPLPQYHHDVAKRFGINFISAGYGQTESGNGFVAIIDELGEEEGTPSELYKGYTREETAEIAKGLNIPFQRGDQPLAKGYMGVVAPFYKAAILNEHDEECEIGQPGQLSLRSRFPHLLLKEYFNKPAATVEVFQNLWFHTGDVGYKDENGIYYFVDRMKDVIRHKGENISSYQVEDLINQHELVHVSAAFPIPAEEGDEDDIVVYVVPKTEELTEDQLKEWSKGEMPKFMWPKHIRLIPDLPRTPTNKIEKYKLKAQIMEELAKKS</sequence>
<feature type="domain" description="AMP-binding enzyme C-terminal" evidence="2">
    <location>
        <begin position="463"/>
        <end position="537"/>
    </location>
</feature>
<dbReference type="PROSITE" id="PS00455">
    <property type="entry name" value="AMP_BINDING"/>
    <property type="match status" value="1"/>
</dbReference>
<dbReference type="EMBL" id="QCZG01000028">
    <property type="protein sequence ID" value="PWA09496.1"/>
    <property type="molecule type" value="Genomic_DNA"/>
</dbReference>
<evidence type="ECO:0000313" key="4">
    <source>
        <dbReference type="Proteomes" id="UP000245998"/>
    </source>
</evidence>
<dbReference type="GO" id="GO:0006631">
    <property type="term" value="P:fatty acid metabolic process"/>
    <property type="evidence" value="ECO:0007669"/>
    <property type="project" value="TreeGrafter"/>
</dbReference>
<dbReference type="Pfam" id="PF13193">
    <property type="entry name" value="AMP-binding_C"/>
    <property type="match status" value="1"/>
</dbReference>
<proteinExistence type="predicted"/>
<dbReference type="PANTHER" id="PTHR43201:SF32">
    <property type="entry name" value="2-SUCCINYLBENZOATE--COA LIGASE, CHLOROPLASTIC_PEROXISOMAL"/>
    <property type="match status" value="1"/>
</dbReference>
<evidence type="ECO:0000259" key="1">
    <source>
        <dbReference type="Pfam" id="PF00501"/>
    </source>
</evidence>
<dbReference type="InterPro" id="IPR045851">
    <property type="entry name" value="AMP-bd_C_sf"/>
</dbReference>
<dbReference type="GO" id="GO:0031956">
    <property type="term" value="F:medium-chain fatty acid-CoA ligase activity"/>
    <property type="evidence" value="ECO:0007669"/>
    <property type="project" value="TreeGrafter"/>
</dbReference>
<dbReference type="Proteomes" id="UP000245998">
    <property type="component" value="Unassembled WGS sequence"/>
</dbReference>